<dbReference type="EMBL" id="JAJJMB010004873">
    <property type="protein sequence ID" value="KAI3941490.1"/>
    <property type="molecule type" value="Genomic_DNA"/>
</dbReference>
<dbReference type="AlphaFoldDB" id="A0AAD4T7J0"/>
<feature type="transmembrane region" description="Helical" evidence="1">
    <location>
        <begin position="20"/>
        <end position="46"/>
    </location>
</feature>
<dbReference type="PANTHER" id="PTHR42723">
    <property type="entry name" value="CHLOROPHYLL SYNTHASE"/>
    <property type="match status" value="1"/>
</dbReference>
<gene>
    <name evidence="2" type="ORF">MKW98_022497</name>
</gene>
<keyword evidence="3" id="KW-1185">Reference proteome</keyword>
<feature type="transmembrane region" description="Helical" evidence="1">
    <location>
        <begin position="161"/>
        <end position="182"/>
    </location>
</feature>
<dbReference type="InterPro" id="IPR050475">
    <property type="entry name" value="Prenyltransferase_related"/>
</dbReference>
<keyword evidence="1" id="KW-1133">Transmembrane helix</keyword>
<dbReference type="PANTHER" id="PTHR42723:SF1">
    <property type="entry name" value="CHLOROPHYLL SYNTHASE, CHLOROPLASTIC"/>
    <property type="match status" value="1"/>
</dbReference>
<protein>
    <submittedName>
        <fullName evidence="2">Uncharacterized protein</fullName>
    </submittedName>
</protein>
<comment type="caution">
    <text evidence="2">The sequence shown here is derived from an EMBL/GenBank/DDBJ whole genome shotgun (WGS) entry which is preliminary data.</text>
</comment>
<dbReference type="Proteomes" id="UP001202328">
    <property type="component" value="Unassembled WGS sequence"/>
</dbReference>
<evidence type="ECO:0000313" key="2">
    <source>
        <dbReference type="EMBL" id="KAI3941490.1"/>
    </source>
</evidence>
<keyword evidence="1" id="KW-0812">Transmembrane</keyword>
<accession>A0AAD4T7J0</accession>
<feature type="transmembrane region" description="Helical" evidence="1">
    <location>
        <begin position="58"/>
        <end position="80"/>
    </location>
</feature>
<evidence type="ECO:0000256" key="1">
    <source>
        <dbReference type="SAM" id="Phobius"/>
    </source>
</evidence>
<keyword evidence="1" id="KW-0472">Membrane</keyword>
<reference evidence="2" key="1">
    <citation type="submission" date="2022-04" db="EMBL/GenBank/DDBJ databases">
        <title>A functionally conserved STORR gene fusion in Papaver species that diverged 16.8 million years ago.</title>
        <authorList>
            <person name="Catania T."/>
        </authorList>
    </citation>
    <scope>NUCLEOTIDE SEQUENCE</scope>
    <source>
        <strain evidence="2">S-188037</strain>
    </source>
</reference>
<evidence type="ECO:0000313" key="3">
    <source>
        <dbReference type="Proteomes" id="UP001202328"/>
    </source>
</evidence>
<sequence>METKMERNFFPEGVKWTGKALFGTLTPDIIVLTILYSTPGLGISIINDFKSIGGDRTIGLLLLPVAFGIDAAKWICIGAIDVTQLSVAGYLLYAGREDLHEDRWKLLHLEKYHHYFLYLQQLRQAYSLMRQLQIGLIVALLVRICLYAWKRFNCCVMGSFSLFILVIRSRLVILSTPCIWSLL</sequence>
<organism evidence="2 3">
    <name type="scientific">Papaver atlanticum</name>
    <dbReference type="NCBI Taxonomy" id="357466"/>
    <lineage>
        <taxon>Eukaryota</taxon>
        <taxon>Viridiplantae</taxon>
        <taxon>Streptophyta</taxon>
        <taxon>Embryophyta</taxon>
        <taxon>Tracheophyta</taxon>
        <taxon>Spermatophyta</taxon>
        <taxon>Magnoliopsida</taxon>
        <taxon>Ranunculales</taxon>
        <taxon>Papaveraceae</taxon>
        <taxon>Papaveroideae</taxon>
        <taxon>Papaver</taxon>
    </lineage>
</organism>
<name>A0AAD4T7J0_9MAGN</name>
<proteinExistence type="predicted"/>